<accession>A0A9N8E782</accession>
<feature type="chain" id="PRO_5040431403" evidence="1">
    <location>
        <begin position="22"/>
        <end position="278"/>
    </location>
</feature>
<keyword evidence="3" id="KW-1185">Reference proteome</keyword>
<dbReference type="Proteomes" id="UP001153069">
    <property type="component" value="Unassembled WGS sequence"/>
</dbReference>
<evidence type="ECO:0000313" key="2">
    <source>
        <dbReference type="EMBL" id="CAB9515130.1"/>
    </source>
</evidence>
<dbReference type="EMBL" id="CAICTM010000694">
    <property type="protein sequence ID" value="CAB9515130.1"/>
    <property type="molecule type" value="Genomic_DNA"/>
</dbReference>
<name>A0A9N8E782_9STRA</name>
<proteinExistence type="predicted"/>
<organism evidence="2 3">
    <name type="scientific">Seminavis robusta</name>
    <dbReference type="NCBI Taxonomy" id="568900"/>
    <lineage>
        <taxon>Eukaryota</taxon>
        <taxon>Sar</taxon>
        <taxon>Stramenopiles</taxon>
        <taxon>Ochrophyta</taxon>
        <taxon>Bacillariophyta</taxon>
        <taxon>Bacillariophyceae</taxon>
        <taxon>Bacillariophycidae</taxon>
        <taxon>Naviculales</taxon>
        <taxon>Naviculaceae</taxon>
        <taxon>Seminavis</taxon>
    </lineage>
</organism>
<evidence type="ECO:0000313" key="3">
    <source>
        <dbReference type="Proteomes" id="UP001153069"/>
    </source>
</evidence>
<keyword evidence="1" id="KW-0732">Signal</keyword>
<dbReference type="AlphaFoldDB" id="A0A9N8E782"/>
<feature type="signal peptide" evidence="1">
    <location>
        <begin position="1"/>
        <end position="21"/>
    </location>
</feature>
<evidence type="ECO:0000256" key="1">
    <source>
        <dbReference type="SAM" id="SignalP"/>
    </source>
</evidence>
<sequence length="278" mass="29632">MSLFSSSVVLVILLLQRCCVGADSRATRSLEEDCAAAVQAYHDNSGANATEIIPSCLDEQECVSSLSGIDVSGFVCTFTLSASGFTHNSDYPNCTEIPYEDVQDLGEWTIPISSLADEQNHVISPSMLTMEVRDPPHFFAMKNLTVPWGIGGTCDGLLALFIESPNIYGSNPNEEFAVIAVGSLEGLSRDDAITGPGMFWLDAAAIHRERRAHVGCAIGGITEYVLQGTCVKASDVDSGRSSVDTSNETEVPSSSSFCGLSFSKSWLLLVLGMVGLQL</sequence>
<gene>
    <name evidence="2" type="ORF">SEMRO_695_G188740.1</name>
</gene>
<reference evidence="2" key="1">
    <citation type="submission" date="2020-06" db="EMBL/GenBank/DDBJ databases">
        <authorList>
            <consortium name="Plant Systems Biology data submission"/>
        </authorList>
    </citation>
    <scope>NUCLEOTIDE SEQUENCE</scope>
    <source>
        <strain evidence="2">D6</strain>
    </source>
</reference>
<comment type="caution">
    <text evidence="2">The sequence shown here is derived from an EMBL/GenBank/DDBJ whole genome shotgun (WGS) entry which is preliminary data.</text>
</comment>
<protein>
    <submittedName>
        <fullName evidence="2">Uncharacterized protein</fullName>
    </submittedName>
</protein>